<reference evidence="1" key="1">
    <citation type="journal article" date="2020" name="Stud. Mycol.">
        <title>101 Dothideomycetes genomes: a test case for predicting lifestyles and emergence of pathogens.</title>
        <authorList>
            <person name="Haridas S."/>
            <person name="Albert R."/>
            <person name="Binder M."/>
            <person name="Bloem J."/>
            <person name="Labutti K."/>
            <person name="Salamov A."/>
            <person name="Andreopoulos B."/>
            <person name="Baker S."/>
            <person name="Barry K."/>
            <person name="Bills G."/>
            <person name="Bluhm B."/>
            <person name="Cannon C."/>
            <person name="Castanera R."/>
            <person name="Culley D."/>
            <person name="Daum C."/>
            <person name="Ezra D."/>
            <person name="Gonzalez J."/>
            <person name="Henrissat B."/>
            <person name="Kuo A."/>
            <person name="Liang C."/>
            <person name="Lipzen A."/>
            <person name="Lutzoni F."/>
            <person name="Magnuson J."/>
            <person name="Mondo S."/>
            <person name="Nolan M."/>
            <person name="Ohm R."/>
            <person name="Pangilinan J."/>
            <person name="Park H.-J."/>
            <person name="Ramirez L."/>
            <person name="Alfaro M."/>
            <person name="Sun H."/>
            <person name="Tritt A."/>
            <person name="Yoshinaga Y."/>
            <person name="Zwiers L.-H."/>
            <person name="Turgeon B."/>
            <person name="Goodwin S."/>
            <person name="Spatafora J."/>
            <person name="Crous P."/>
            <person name="Grigoriev I."/>
        </authorList>
    </citation>
    <scope>NUCLEOTIDE SEQUENCE</scope>
    <source>
        <strain evidence="1">CBS 525.71</strain>
    </source>
</reference>
<protein>
    <submittedName>
        <fullName evidence="1">Uncharacterized protein</fullName>
    </submittedName>
</protein>
<organism evidence="1 2">
    <name type="scientific">Macroventuria anomochaeta</name>
    <dbReference type="NCBI Taxonomy" id="301207"/>
    <lineage>
        <taxon>Eukaryota</taxon>
        <taxon>Fungi</taxon>
        <taxon>Dikarya</taxon>
        <taxon>Ascomycota</taxon>
        <taxon>Pezizomycotina</taxon>
        <taxon>Dothideomycetes</taxon>
        <taxon>Pleosporomycetidae</taxon>
        <taxon>Pleosporales</taxon>
        <taxon>Pleosporineae</taxon>
        <taxon>Didymellaceae</taxon>
        <taxon>Macroventuria</taxon>
    </lineage>
</organism>
<name>A0ACB6RKN0_9PLEO</name>
<dbReference type="Proteomes" id="UP000799754">
    <property type="component" value="Unassembled WGS sequence"/>
</dbReference>
<gene>
    <name evidence="1" type="ORF">BU25DRAFT_214326</name>
</gene>
<evidence type="ECO:0000313" key="2">
    <source>
        <dbReference type="Proteomes" id="UP000799754"/>
    </source>
</evidence>
<proteinExistence type="predicted"/>
<comment type="caution">
    <text evidence="1">The sequence shown here is derived from an EMBL/GenBank/DDBJ whole genome shotgun (WGS) entry which is preliminary data.</text>
</comment>
<keyword evidence="2" id="KW-1185">Reference proteome</keyword>
<evidence type="ECO:0000313" key="1">
    <source>
        <dbReference type="EMBL" id="KAF2622288.1"/>
    </source>
</evidence>
<sequence>MQLRMSRAWSRPQTVGSGSVPLWALSSCEAKEWVRHQAADYPSNECIRQGPWSVRKQVTAELHKEEEKEHTPKFSRAARWYARQRFRSKTSPVRYSGTFEF</sequence>
<accession>A0ACB6RKN0</accession>
<dbReference type="EMBL" id="MU006746">
    <property type="protein sequence ID" value="KAF2622288.1"/>
    <property type="molecule type" value="Genomic_DNA"/>
</dbReference>